<keyword evidence="2" id="KW-1185">Reference proteome</keyword>
<proteinExistence type="predicted"/>
<sequence length="74" mass="8503">MRSSQLLPISEYLYMRAVDYNYLISKLKLWGGSKPQEFLKGILTQGSKNNSKRVKSIFICTGNLEKEKSDLKCL</sequence>
<protein>
    <submittedName>
        <fullName evidence="1">Uncharacterized protein</fullName>
    </submittedName>
</protein>
<dbReference type="EMBL" id="CP032683">
    <property type="protein sequence ID" value="AYK16132.1"/>
    <property type="molecule type" value="Genomic_DNA"/>
</dbReference>
<evidence type="ECO:0000313" key="2">
    <source>
        <dbReference type="Proteomes" id="UP000053087"/>
    </source>
</evidence>
<evidence type="ECO:0000313" key="1">
    <source>
        <dbReference type="EMBL" id="AYK16132.1"/>
    </source>
</evidence>
<dbReference type="KEGG" id="mfz:AOB57_013870"/>
<name>A0A660HV55_9EURY</name>
<dbReference type="AlphaFoldDB" id="A0A660HV55"/>
<organism evidence="1 2">
    <name type="scientific">Methanosarcina flavescens</name>
    <dbReference type="NCBI Taxonomy" id="1715806"/>
    <lineage>
        <taxon>Archaea</taxon>
        <taxon>Methanobacteriati</taxon>
        <taxon>Methanobacteriota</taxon>
        <taxon>Stenosarchaea group</taxon>
        <taxon>Methanomicrobia</taxon>
        <taxon>Methanosarcinales</taxon>
        <taxon>Methanosarcinaceae</taxon>
        <taxon>Methanosarcina</taxon>
    </lineage>
</organism>
<reference evidence="1 2" key="1">
    <citation type="journal article" date="2016" name="Int. J. Syst. Evol. Microbiol.">
        <title>Methanosarcina flavescens sp. nov., a methanogenic archaeon isolated from a full-scale anaerobic digester.</title>
        <authorList>
            <person name="Kern T."/>
            <person name="Fischer M.A."/>
            <person name="Deppenmeier U."/>
            <person name="Schmitz R.A."/>
            <person name="Rother M."/>
        </authorList>
    </citation>
    <scope>NUCLEOTIDE SEQUENCE [LARGE SCALE GENOMIC DNA]</scope>
    <source>
        <strain evidence="1 2">E03.2</strain>
    </source>
</reference>
<accession>A0A660HV55</accession>
<gene>
    <name evidence="1" type="ORF">AOB57_013870</name>
</gene>
<dbReference type="Proteomes" id="UP000053087">
    <property type="component" value="Chromosome"/>
</dbReference>